<protein>
    <submittedName>
        <fullName evidence="1">Uncharacterized protein</fullName>
    </submittedName>
</protein>
<dbReference type="PROSITE" id="PS00018">
    <property type="entry name" value="EF_HAND_1"/>
    <property type="match status" value="1"/>
</dbReference>
<dbReference type="GO" id="GO:0004553">
    <property type="term" value="F:hydrolase activity, hydrolyzing O-glycosyl compounds"/>
    <property type="evidence" value="ECO:0007669"/>
    <property type="project" value="InterPro"/>
</dbReference>
<name>X1GD85_9ZZZZ</name>
<dbReference type="GO" id="GO:0000272">
    <property type="term" value="P:polysaccharide catabolic process"/>
    <property type="evidence" value="ECO:0007669"/>
    <property type="project" value="InterPro"/>
</dbReference>
<evidence type="ECO:0000313" key="1">
    <source>
        <dbReference type="EMBL" id="GAH55861.1"/>
    </source>
</evidence>
<dbReference type="InterPro" id="IPR018247">
    <property type="entry name" value="EF_Hand_1_Ca_BS"/>
</dbReference>
<sequence>HNTTESPIAIDGAKVEYEQRQLNHHTCYLHATESTLVKSSEIYHNILTTTGCGHYVGDLLYVAQDYNSFYMLEGDDVIYADGELVQYGTGLEDTYNGGFYYNWVAVIPDEPEGPKPHSATRPLSGILYVNKAETSRADQYRWRIADCIPFTESIEVNVEYRYGYSDSRWRSVGFWYQLPHLLEDLNEDGIVNLKDFAAFATYWQDSDCDTCAFADFTGDMQINELDLANFGKHWLAEQ</sequence>
<dbReference type="EMBL" id="BARU01018387">
    <property type="protein sequence ID" value="GAH55861.1"/>
    <property type="molecule type" value="Genomic_DNA"/>
</dbReference>
<dbReference type="SUPFAM" id="SSF63446">
    <property type="entry name" value="Type I dockerin domain"/>
    <property type="match status" value="1"/>
</dbReference>
<comment type="caution">
    <text evidence="1">The sequence shown here is derived from an EMBL/GenBank/DDBJ whole genome shotgun (WGS) entry which is preliminary data.</text>
</comment>
<dbReference type="Pfam" id="PF00404">
    <property type="entry name" value="Dockerin_1"/>
    <property type="match status" value="1"/>
</dbReference>
<dbReference type="InterPro" id="IPR002105">
    <property type="entry name" value="Dockerin_1_rpt"/>
</dbReference>
<dbReference type="Pfam" id="PF11175">
    <property type="entry name" value="DUF2961"/>
    <property type="match status" value="1"/>
</dbReference>
<proteinExistence type="predicted"/>
<feature type="non-terminal residue" evidence="1">
    <location>
        <position position="1"/>
    </location>
</feature>
<dbReference type="InterPro" id="IPR036439">
    <property type="entry name" value="Dockerin_dom_sf"/>
</dbReference>
<accession>X1GD85</accession>
<gene>
    <name evidence="1" type="ORF">S03H2_30387</name>
</gene>
<dbReference type="AlphaFoldDB" id="X1GD85"/>
<reference evidence="1" key="1">
    <citation type="journal article" date="2014" name="Front. Microbiol.">
        <title>High frequency of phylogenetically diverse reductive dehalogenase-homologous genes in deep subseafloor sedimentary metagenomes.</title>
        <authorList>
            <person name="Kawai M."/>
            <person name="Futagami T."/>
            <person name="Toyoda A."/>
            <person name="Takaki Y."/>
            <person name="Nishi S."/>
            <person name="Hori S."/>
            <person name="Arai W."/>
            <person name="Tsubouchi T."/>
            <person name="Morono Y."/>
            <person name="Uchiyama I."/>
            <person name="Ito T."/>
            <person name="Fujiyama A."/>
            <person name="Inagaki F."/>
            <person name="Takami H."/>
        </authorList>
    </citation>
    <scope>NUCLEOTIDE SEQUENCE</scope>
    <source>
        <strain evidence="1">Expedition CK06-06</strain>
    </source>
</reference>
<dbReference type="InterPro" id="IPR021345">
    <property type="entry name" value="DUF2961"/>
</dbReference>
<organism evidence="1">
    <name type="scientific">marine sediment metagenome</name>
    <dbReference type="NCBI Taxonomy" id="412755"/>
    <lineage>
        <taxon>unclassified sequences</taxon>
        <taxon>metagenomes</taxon>
        <taxon>ecological metagenomes</taxon>
    </lineage>
</organism>
<dbReference type="Gene3D" id="2.60.120.1390">
    <property type="match status" value="1"/>
</dbReference>